<evidence type="ECO:0008006" key="3">
    <source>
        <dbReference type="Google" id="ProtNLM"/>
    </source>
</evidence>
<protein>
    <recommendedName>
        <fullName evidence="3">DUF1798 family protein</fullName>
    </recommendedName>
</protein>
<keyword evidence="2" id="KW-1185">Reference proteome</keyword>
<dbReference type="AlphaFoldDB" id="A0A0F5HXB8"/>
<dbReference type="Pfam" id="PF08807">
    <property type="entry name" value="DUF1798"/>
    <property type="match status" value="1"/>
</dbReference>
<dbReference type="InterPro" id="IPR023351">
    <property type="entry name" value="YppE-like_sf"/>
</dbReference>
<gene>
    <name evidence="1" type="ORF">QY95_02790</name>
</gene>
<dbReference type="SUPFAM" id="SSF140415">
    <property type="entry name" value="YppE-like"/>
    <property type="match status" value="1"/>
</dbReference>
<dbReference type="STRING" id="1221996.QY95_02790"/>
<proteinExistence type="predicted"/>
<organism evidence="1 2">
    <name type="scientific">Bacillus thermotolerans</name>
    <name type="common">Quasibacillus thermotolerans</name>
    <dbReference type="NCBI Taxonomy" id="1221996"/>
    <lineage>
        <taxon>Bacteria</taxon>
        <taxon>Bacillati</taxon>
        <taxon>Bacillota</taxon>
        <taxon>Bacilli</taxon>
        <taxon>Bacillales</taxon>
        <taxon>Bacillaceae</taxon>
        <taxon>Bacillus</taxon>
    </lineage>
</organism>
<dbReference type="RefSeq" id="WP_040047728.1">
    <property type="nucleotide sequence ID" value="NZ_JWIR02000051.1"/>
</dbReference>
<evidence type="ECO:0000313" key="2">
    <source>
        <dbReference type="Proteomes" id="UP000031563"/>
    </source>
</evidence>
<comment type="caution">
    <text evidence="1">The sequence shown here is derived from an EMBL/GenBank/DDBJ whole genome shotgun (WGS) entry which is preliminary data.</text>
</comment>
<reference evidence="1" key="1">
    <citation type="submission" date="2015-02" db="EMBL/GenBank/DDBJ databases">
        <title>Genome Assembly of Bacillaceae bacterium MTCC 8252.</title>
        <authorList>
            <person name="Verma A."/>
            <person name="Khatri I."/>
            <person name="Mual P."/>
            <person name="Subramanian S."/>
            <person name="Krishnamurthi S."/>
        </authorList>
    </citation>
    <scope>NUCLEOTIDE SEQUENCE [LARGE SCALE GENOMIC DNA]</scope>
    <source>
        <strain evidence="1">MTCC 8252</strain>
    </source>
</reference>
<dbReference type="OrthoDB" id="2361079at2"/>
<dbReference type="Gene3D" id="1.20.120.440">
    <property type="entry name" value="YppE-like"/>
    <property type="match status" value="1"/>
</dbReference>
<dbReference type="Proteomes" id="UP000031563">
    <property type="component" value="Unassembled WGS sequence"/>
</dbReference>
<name>A0A0F5HXB8_BACTR</name>
<accession>A0A0F5HXB8</accession>
<dbReference type="EMBL" id="JWIR02000051">
    <property type="protein sequence ID" value="KKB37680.1"/>
    <property type="molecule type" value="Genomic_DNA"/>
</dbReference>
<dbReference type="InterPro" id="IPR014913">
    <property type="entry name" value="YppE-like"/>
</dbReference>
<evidence type="ECO:0000313" key="1">
    <source>
        <dbReference type="EMBL" id="KKB37680.1"/>
    </source>
</evidence>
<sequence>MQRLQELTEELVKVVNQANDRYHLARETGEEGDFYKEVKPFADEAKRLSDEWEEEVMRSFQTRRFKHIHLPQVKATIENIELLSVQAFFPKASYTRFRNYVESTLFVLQQLLKELK</sequence>